<sequence>MAINYLEGKLVAKKNMKVGIVAARFNEFIVSKLLGGAVDGLVRHGVDEKNITAAWVPGAFEIPVVAKQMAETGKYDAIICLGTVIRGATSHYDYVCNEVSKGVATVSLNTGIPVLFGVVTTENIEQAIERAGTKAGNKGYDCALSAIEMVNLMGEIK</sequence>
<comment type="function">
    <text evidence="8">Catalyzes the formation of 6,7-dimethyl-8-ribityllumazine by condensation of 5-amino-6-(D-ribitylamino)uracil with 3,4-dihydroxy-2-butanone 4-phosphate. This is the penultimate step in the biosynthesis of riboflavin.</text>
</comment>
<dbReference type="OrthoDB" id="9809709at2"/>
<feature type="binding site" evidence="8">
    <location>
        <position position="130"/>
    </location>
    <ligand>
        <name>(2S)-2-hydroxy-3-oxobutyl phosphate</name>
        <dbReference type="ChEBI" id="CHEBI:58830"/>
    </ligand>
</feature>
<evidence type="ECO:0000256" key="2">
    <source>
        <dbReference type="ARBA" id="ARBA00007424"/>
    </source>
</evidence>
<dbReference type="GO" id="GO:0005829">
    <property type="term" value="C:cytosol"/>
    <property type="evidence" value="ECO:0007669"/>
    <property type="project" value="TreeGrafter"/>
</dbReference>
<comment type="catalytic activity">
    <reaction evidence="6 8">
        <text>(2S)-2-hydroxy-3-oxobutyl phosphate + 5-amino-6-(D-ribitylamino)uracil = 6,7-dimethyl-8-(1-D-ribityl)lumazine + phosphate + 2 H2O + H(+)</text>
        <dbReference type="Rhea" id="RHEA:26152"/>
        <dbReference type="ChEBI" id="CHEBI:15377"/>
        <dbReference type="ChEBI" id="CHEBI:15378"/>
        <dbReference type="ChEBI" id="CHEBI:15934"/>
        <dbReference type="ChEBI" id="CHEBI:43474"/>
        <dbReference type="ChEBI" id="CHEBI:58201"/>
        <dbReference type="ChEBI" id="CHEBI:58830"/>
        <dbReference type="EC" id="2.5.1.78"/>
    </reaction>
</comment>
<dbReference type="SUPFAM" id="SSF52121">
    <property type="entry name" value="Lumazine synthase"/>
    <property type="match status" value="1"/>
</dbReference>
<feature type="binding site" evidence="8">
    <location>
        <begin position="88"/>
        <end position="89"/>
    </location>
    <ligand>
        <name>(2S)-2-hydroxy-3-oxobutyl phosphate</name>
        <dbReference type="ChEBI" id="CHEBI:58830"/>
    </ligand>
</feature>
<organism evidence="9 10">
    <name type="scientific">Eubacterium uniforme</name>
    <dbReference type="NCBI Taxonomy" id="39495"/>
    <lineage>
        <taxon>Bacteria</taxon>
        <taxon>Bacillati</taxon>
        <taxon>Bacillota</taxon>
        <taxon>Clostridia</taxon>
        <taxon>Eubacteriales</taxon>
        <taxon>Eubacteriaceae</taxon>
        <taxon>Eubacterium</taxon>
    </lineage>
</organism>
<keyword evidence="10" id="KW-1185">Reference proteome</keyword>
<evidence type="ECO:0000256" key="8">
    <source>
        <dbReference type="HAMAP-Rule" id="MF_00178"/>
    </source>
</evidence>
<feature type="active site" description="Proton donor" evidence="8">
    <location>
        <position position="91"/>
    </location>
</feature>
<keyword evidence="5 8" id="KW-0808">Transferase</keyword>
<evidence type="ECO:0000256" key="6">
    <source>
        <dbReference type="ARBA" id="ARBA00048785"/>
    </source>
</evidence>
<evidence type="ECO:0000313" key="9">
    <source>
        <dbReference type="EMBL" id="SKA63202.1"/>
    </source>
</evidence>
<dbReference type="RefSeq" id="WP_078765666.1">
    <property type="nucleotide sequence ID" value="NZ_FUXZ01000004.1"/>
</dbReference>
<proteinExistence type="inferred from homology"/>
<dbReference type="InterPro" id="IPR036467">
    <property type="entry name" value="LS/RS_sf"/>
</dbReference>
<reference evidence="9 10" key="1">
    <citation type="submission" date="2017-02" db="EMBL/GenBank/DDBJ databases">
        <authorList>
            <person name="Peterson S.W."/>
        </authorList>
    </citation>
    <scope>NUCLEOTIDE SEQUENCE [LARGE SCALE GENOMIC DNA]</scope>
    <source>
        <strain evidence="9 10">ATCC 35992</strain>
    </source>
</reference>
<protein>
    <recommendedName>
        <fullName evidence="7 8">6,7-dimethyl-8-ribityllumazine synthase</fullName>
        <shortName evidence="8">DMRL synthase</shortName>
        <shortName evidence="8">LS</shortName>
        <shortName evidence="8">Lumazine synthase</shortName>
        <ecNumber evidence="3 8">2.5.1.78</ecNumber>
    </recommendedName>
</protein>
<dbReference type="CDD" id="cd09209">
    <property type="entry name" value="Lumazine_synthase-I"/>
    <property type="match status" value="1"/>
</dbReference>
<feature type="binding site" evidence="8">
    <location>
        <begin position="59"/>
        <end position="61"/>
    </location>
    <ligand>
        <name>5-amino-6-(D-ribitylamino)uracil</name>
        <dbReference type="ChEBI" id="CHEBI:15934"/>
    </ligand>
</feature>
<dbReference type="InterPro" id="IPR002180">
    <property type="entry name" value="LS/RS"/>
</dbReference>
<accession>A0A1T4VE18</accession>
<dbReference type="AlphaFoldDB" id="A0A1T4VE18"/>
<gene>
    <name evidence="8" type="primary">ribH</name>
    <name evidence="9" type="ORF">SAMN02745111_00782</name>
</gene>
<comment type="pathway">
    <text evidence="1 8">Cofactor biosynthesis; riboflavin biosynthesis; riboflavin from 2-hydroxy-3-oxobutyl phosphate and 5-amino-6-(D-ribitylamino)uracil: step 1/2.</text>
</comment>
<name>A0A1T4VE18_9FIRM</name>
<dbReference type="UniPathway" id="UPA00275">
    <property type="reaction ID" value="UER00404"/>
</dbReference>
<feature type="binding site" evidence="8">
    <location>
        <position position="25"/>
    </location>
    <ligand>
        <name>5-amino-6-(D-ribitylamino)uracil</name>
        <dbReference type="ChEBI" id="CHEBI:15934"/>
    </ligand>
</feature>
<dbReference type="Pfam" id="PF00885">
    <property type="entry name" value="DMRL_synthase"/>
    <property type="match status" value="1"/>
</dbReference>
<comment type="similarity">
    <text evidence="2 8">Belongs to the DMRL synthase family.</text>
</comment>
<dbReference type="EMBL" id="FUXZ01000004">
    <property type="protein sequence ID" value="SKA63202.1"/>
    <property type="molecule type" value="Genomic_DNA"/>
</dbReference>
<feature type="binding site" evidence="8">
    <location>
        <begin position="83"/>
        <end position="85"/>
    </location>
    <ligand>
        <name>5-amino-6-(D-ribitylamino)uracil</name>
        <dbReference type="ChEBI" id="CHEBI:15934"/>
    </ligand>
</feature>
<dbReference type="PANTHER" id="PTHR21058:SF0">
    <property type="entry name" value="6,7-DIMETHYL-8-RIBITYLLUMAZINE SYNTHASE"/>
    <property type="match status" value="1"/>
</dbReference>
<evidence type="ECO:0000256" key="1">
    <source>
        <dbReference type="ARBA" id="ARBA00004917"/>
    </source>
</evidence>
<dbReference type="FunFam" id="3.40.50.960:FF:000001">
    <property type="entry name" value="6,7-dimethyl-8-ribityllumazine synthase"/>
    <property type="match status" value="1"/>
</dbReference>
<dbReference type="GO" id="GO:0009231">
    <property type="term" value="P:riboflavin biosynthetic process"/>
    <property type="evidence" value="ECO:0007669"/>
    <property type="project" value="UniProtKB-UniRule"/>
</dbReference>
<dbReference type="Gene3D" id="3.40.50.960">
    <property type="entry name" value="Lumazine/riboflavin synthase"/>
    <property type="match status" value="1"/>
</dbReference>
<dbReference type="InterPro" id="IPR034964">
    <property type="entry name" value="LS"/>
</dbReference>
<dbReference type="GO" id="GO:0000906">
    <property type="term" value="F:6,7-dimethyl-8-ribityllumazine synthase activity"/>
    <property type="evidence" value="ECO:0007669"/>
    <property type="project" value="UniProtKB-UniRule"/>
</dbReference>
<evidence type="ECO:0000256" key="4">
    <source>
        <dbReference type="ARBA" id="ARBA00022619"/>
    </source>
</evidence>
<dbReference type="HAMAP" id="MF_00178">
    <property type="entry name" value="Lumazine_synth"/>
    <property type="match status" value="1"/>
</dbReference>
<dbReference type="NCBIfam" id="NF000812">
    <property type="entry name" value="PRK00061.1-4"/>
    <property type="match status" value="1"/>
</dbReference>
<dbReference type="GO" id="GO:0009349">
    <property type="term" value="C:riboflavin synthase complex"/>
    <property type="evidence" value="ECO:0007669"/>
    <property type="project" value="UniProtKB-UniRule"/>
</dbReference>
<dbReference type="STRING" id="39495.SAMN02745111_00782"/>
<dbReference type="Proteomes" id="UP000190814">
    <property type="component" value="Unassembled WGS sequence"/>
</dbReference>
<evidence type="ECO:0000256" key="5">
    <source>
        <dbReference type="ARBA" id="ARBA00022679"/>
    </source>
</evidence>
<dbReference type="PANTHER" id="PTHR21058">
    <property type="entry name" value="6,7-DIMETHYL-8-RIBITYLLUMAZINE SYNTHASE DMRL SYNTHASE LUMAZINE SYNTHASE"/>
    <property type="match status" value="1"/>
</dbReference>
<feature type="binding site" evidence="8">
    <location>
        <position position="116"/>
    </location>
    <ligand>
        <name>5-amino-6-(D-ribitylamino)uracil</name>
        <dbReference type="ChEBI" id="CHEBI:15934"/>
    </ligand>
</feature>
<dbReference type="EC" id="2.5.1.78" evidence="3 8"/>
<evidence type="ECO:0000256" key="3">
    <source>
        <dbReference type="ARBA" id="ARBA00012664"/>
    </source>
</evidence>
<evidence type="ECO:0000313" key="10">
    <source>
        <dbReference type="Proteomes" id="UP000190814"/>
    </source>
</evidence>
<keyword evidence="4 8" id="KW-0686">Riboflavin biosynthesis</keyword>
<evidence type="ECO:0000256" key="7">
    <source>
        <dbReference type="ARBA" id="ARBA00072606"/>
    </source>
</evidence>
<dbReference type="NCBIfam" id="TIGR00114">
    <property type="entry name" value="lumazine-synth"/>
    <property type="match status" value="1"/>
</dbReference>